<name>A0A915J2W6_ROMCU</name>
<evidence type="ECO:0000313" key="1">
    <source>
        <dbReference type="Proteomes" id="UP000887565"/>
    </source>
</evidence>
<organism evidence="1 2">
    <name type="scientific">Romanomermis culicivorax</name>
    <name type="common">Nematode worm</name>
    <dbReference type="NCBI Taxonomy" id="13658"/>
    <lineage>
        <taxon>Eukaryota</taxon>
        <taxon>Metazoa</taxon>
        <taxon>Ecdysozoa</taxon>
        <taxon>Nematoda</taxon>
        <taxon>Enoplea</taxon>
        <taxon>Dorylaimia</taxon>
        <taxon>Mermithida</taxon>
        <taxon>Mermithoidea</taxon>
        <taxon>Mermithidae</taxon>
        <taxon>Romanomermis</taxon>
    </lineage>
</organism>
<evidence type="ECO:0000313" key="2">
    <source>
        <dbReference type="WBParaSite" id="nRc.2.0.1.t20454-RA"/>
    </source>
</evidence>
<sequence>MSVKNKTIRPKEIDEKVAQNKNIKADQGTILHLLGVDEAPIRFSGIGVESDRPKKLHDHGAKYTSLRFGSNDDLIADDHVTRWKNENKAGIRDLIISSKCW</sequence>
<protein>
    <submittedName>
        <fullName evidence="2">Uncharacterized protein</fullName>
    </submittedName>
</protein>
<dbReference type="AlphaFoldDB" id="A0A915J2W6"/>
<reference evidence="2" key="1">
    <citation type="submission" date="2022-11" db="UniProtKB">
        <authorList>
            <consortium name="WormBaseParasite"/>
        </authorList>
    </citation>
    <scope>IDENTIFICATION</scope>
</reference>
<dbReference type="Proteomes" id="UP000887565">
    <property type="component" value="Unplaced"/>
</dbReference>
<accession>A0A915J2W6</accession>
<dbReference type="WBParaSite" id="nRc.2.0.1.t20454-RA">
    <property type="protein sequence ID" value="nRc.2.0.1.t20454-RA"/>
    <property type="gene ID" value="nRc.2.0.1.g20454"/>
</dbReference>
<keyword evidence="1" id="KW-1185">Reference proteome</keyword>
<proteinExistence type="predicted"/>